<dbReference type="EMBL" id="NAJN01002752">
    <property type="protein sequence ID" value="TKA49818.1"/>
    <property type="molecule type" value="Genomic_DNA"/>
</dbReference>
<proteinExistence type="predicted"/>
<accession>A0A4U0VKN5</accession>
<keyword evidence="2" id="KW-1185">Reference proteome</keyword>
<evidence type="ECO:0000313" key="1">
    <source>
        <dbReference type="EMBL" id="TKA49818.1"/>
    </source>
</evidence>
<name>A0A4U0VKN5_9PEZI</name>
<evidence type="ECO:0000313" key="2">
    <source>
        <dbReference type="Proteomes" id="UP000308768"/>
    </source>
</evidence>
<comment type="caution">
    <text evidence="1">The sequence shown here is derived from an EMBL/GenBank/DDBJ whole genome shotgun (WGS) entry which is preliminary data.</text>
</comment>
<reference evidence="1 2" key="1">
    <citation type="submission" date="2017-03" db="EMBL/GenBank/DDBJ databases">
        <title>Genomes of endolithic fungi from Antarctica.</title>
        <authorList>
            <person name="Coleine C."/>
            <person name="Masonjones S."/>
            <person name="Stajich J.E."/>
        </authorList>
    </citation>
    <scope>NUCLEOTIDE SEQUENCE [LARGE SCALE GENOMIC DNA]</scope>
    <source>
        <strain evidence="1 2">CCFEE 5187</strain>
    </source>
</reference>
<sequence>QYLWGSAYSLFNHFDAIPRLWNQRIHGSEWVIANENIESSFCDYRNELIVDLDVLLHGSRSAKDFLEELAECRLVFDIAASVGVGVILDDLRRYGGWRKISIDS</sequence>
<dbReference type="AlphaFoldDB" id="A0A4U0VKN5"/>
<dbReference type="Proteomes" id="UP000308768">
    <property type="component" value="Unassembled WGS sequence"/>
</dbReference>
<feature type="non-terminal residue" evidence="1">
    <location>
        <position position="1"/>
    </location>
</feature>
<organism evidence="1 2">
    <name type="scientific">Cryomyces minteri</name>
    <dbReference type="NCBI Taxonomy" id="331657"/>
    <lineage>
        <taxon>Eukaryota</taxon>
        <taxon>Fungi</taxon>
        <taxon>Dikarya</taxon>
        <taxon>Ascomycota</taxon>
        <taxon>Pezizomycotina</taxon>
        <taxon>Dothideomycetes</taxon>
        <taxon>Dothideomycetes incertae sedis</taxon>
        <taxon>Cryomyces</taxon>
    </lineage>
</organism>
<gene>
    <name evidence="1" type="ORF">B0A49_12060</name>
</gene>
<protein>
    <submittedName>
        <fullName evidence="1">Uncharacterized protein</fullName>
    </submittedName>
</protein>